<feature type="compositionally biased region" description="Pro residues" evidence="4">
    <location>
        <begin position="1692"/>
        <end position="1722"/>
    </location>
</feature>
<dbReference type="Gene3D" id="3.40.50.720">
    <property type="entry name" value="NAD(P)-binding Rossmann-like Domain"/>
    <property type="match status" value="1"/>
</dbReference>
<dbReference type="InterPro" id="IPR036291">
    <property type="entry name" value="NAD(P)-bd_dom_sf"/>
</dbReference>
<dbReference type="EMBL" id="LT607752">
    <property type="protein sequence ID" value="SCG45689.1"/>
    <property type="molecule type" value="Genomic_DNA"/>
</dbReference>
<dbReference type="InterPro" id="IPR013785">
    <property type="entry name" value="Aldolase_TIM"/>
</dbReference>
<dbReference type="Gene3D" id="3.40.47.10">
    <property type="match status" value="1"/>
</dbReference>
<dbReference type="CDD" id="cd08953">
    <property type="entry name" value="KR_2_SDR_x"/>
    <property type="match status" value="1"/>
</dbReference>
<dbReference type="InterPro" id="IPR057326">
    <property type="entry name" value="KR_dom"/>
</dbReference>
<dbReference type="InterPro" id="IPR016039">
    <property type="entry name" value="Thiolase-like"/>
</dbReference>
<dbReference type="SMART" id="SM00825">
    <property type="entry name" value="PKS_KS"/>
    <property type="match status" value="1"/>
</dbReference>
<dbReference type="CDD" id="cd00833">
    <property type="entry name" value="PKS"/>
    <property type="match status" value="1"/>
</dbReference>
<name>A0A1C5HHZ9_9ACTN</name>
<dbReference type="Pfam" id="PF16197">
    <property type="entry name" value="KAsynt_C_assoc"/>
    <property type="match status" value="1"/>
</dbReference>
<dbReference type="PROSITE" id="PS50075">
    <property type="entry name" value="CARRIER"/>
    <property type="match status" value="3"/>
</dbReference>
<keyword evidence="1" id="KW-0596">Phosphopantetheine</keyword>
<dbReference type="InterPro" id="IPR018201">
    <property type="entry name" value="Ketoacyl_synth_AS"/>
</dbReference>
<dbReference type="InterPro" id="IPR032821">
    <property type="entry name" value="PKS_assoc"/>
</dbReference>
<dbReference type="Pfam" id="PF00109">
    <property type="entry name" value="ketoacyl-synt"/>
    <property type="match status" value="1"/>
</dbReference>
<organism evidence="7 8">
    <name type="scientific">Micromonospora rifamycinica</name>
    <dbReference type="NCBI Taxonomy" id="291594"/>
    <lineage>
        <taxon>Bacteria</taxon>
        <taxon>Bacillati</taxon>
        <taxon>Actinomycetota</taxon>
        <taxon>Actinomycetes</taxon>
        <taxon>Micromonosporales</taxon>
        <taxon>Micromonosporaceae</taxon>
        <taxon>Micromonospora</taxon>
    </lineage>
</organism>
<dbReference type="SMART" id="SM00822">
    <property type="entry name" value="PKS_KR"/>
    <property type="match status" value="1"/>
</dbReference>
<keyword evidence="2" id="KW-0597">Phosphoprotein</keyword>
<dbReference type="PANTHER" id="PTHR43074">
    <property type="entry name" value="OMEGA-3 POLYUNSATURATED FATTY ACID SYNTHASE PFAB-RELATED"/>
    <property type="match status" value="1"/>
</dbReference>
<keyword evidence="3 7" id="KW-0808">Transferase</keyword>
<protein>
    <submittedName>
        <fullName evidence="7">Acyl transferase domain-containing protein</fullName>
    </submittedName>
</protein>
<evidence type="ECO:0000256" key="2">
    <source>
        <dbReference type="ARBA" id="ARBA00022553"/>
    </source>
</evidence>
<dbReference type="InterPro" id="IPR020841">
    <property type="entry name" value="PKS_Beta-ketoAc_synthase_dom"/>
</dbReference>
<feature type="domain" description="Carrier" evidence="5">
    <location>
        <begin position="1892"/>
        <end position="1975"/>
    </location>
</feature>
<dbReference type="InterPro" id="IPR052568">
    <property type="entry name" value="PKS-FAS_Synthase"/>
</dbReference>
<dbReference type="Pfam" id="PF02801">
    <property type="entry name" value="Ketoacyl-synt_C"/>
    <property type="match status" value="1"/>
</dbReference>
<evidence type="ECO:0000259" key="6">
    <source>
        <dbReference type="PROSITE" id="PS52004"/>
    </source>
</evidence>
<keyword evidence="8" id="KW-1185">Reference proteome</keyword>
<feature type="domain" description="Ketosynthase family 3 (KS3)" evidence="6">
    <location>
        <begin position="656"/>
        <end position="1102"/>
    </location>
</feature>
<dbReference type="SMART" id="SM00827">
    <property type="entry name" value="PKS_AT"/>
    <property type="match status" value="1"/>
</dbReference>
<dbReference type="Proteomes" id="UP000198226">
    <property type="component" value="Chromosome I"/>
</dbReference>
<dbReference type="InterPro" id="IPR014030">
    <property type="entry name" value="Ketoacyl_synth_N"/>
</dbReference>
<dbReference type="Gene3D" id="1.10.1200.10">
    <property type="entry name" value="ACP-like"/>
    <property type="match status" value="3"/>
</dbReference>
<dbReference type="SUPFAM" id="SSF51412">
    <property type="entry name" value="Inosine monophosphate dehydrogenase (IMPDH)"/>
    <property type="match status" value="2"/>
</dbReference>
<evidence type="ECO:0000256" key="3">
    <source>
        <dbReference type="ARBA" id="ARBA00022679"/>
    </source>
</evidence>
<dbReference type="RefSeq" id="WP_089003932.1">
    <property type="nucleotide sequence ID" value="NZ_LT607752.1"/>
</dbReference>
<dbReference type="SUPFAM" id="SSF47336">
    <property type="entry name" value="ACP-like"/>
    <property type="match status" value="3"/>
</dbReference>
<sequence>MSSAPYTRDLILVVNPVGILEPGPRIAAAAATGGGVGVIDLATGDDWALRALTRAAQWSPTPVGVRVPAGCRATLAEVQRAAAGALELVVVEPTSPWPLAEITAHHRVLVEVTSRDEARAAAAAGAHGLIARGMEAGGRVGELSSFVLLQQLVADDTLDLPVWVAGGIGPRTAGACLVGGAAGVVLDTQLALMPESELPADVQAVIRRMDGSETLLRDGTRGIRRGGPHQADVELLPVGQDGWLAAAFADRWPDTATAVRGMRAAMLDVVDDPDAAELLQPGAPLAAALGVRVPVAQGPMTRVSDEASFAAAVADGGALPFIALALNSADQCRRIMTETAARLGDRPWGVGVLGFAPEELRAAQLDVIREIRPACAIIAGGRPPQARALEEQGISTFLHVPSPGLLRQFLRSGARKFIFEGAECGGHVGPRASFPLWEAQLAVLDEYLDTDPAAGAQLQVFFAGGVHDARSAAMVATMAAPLARRGARIGVLMGTAYLFTAEAVAHGAVQPLFQREALTAEHTALLETAPGHATRCLHTPFVDDFHRLRTQLENAGAENREVWEQLELLNVGRLRIASKGLRRSGDVVEAVDESVQASEGLFMAGQVAVLRNAATTVAELHDTVTTEVRGFHAGRLDALRERLAPSAGEVEQPVAPLDIAIVGMACMLPGSPDLDSFWRTVLSGTDTVTEVPADRWDTDHYYAPEVGPGQTGRISVSKWGGFIEPVPFDAIGYGIPPAALSSIDPTQLLALEVSHRALVDAGYAYDAPGADHARTGVVFGAEAGSDMGHAQTLRTMLPAYLGEVPDQMQELLPTVTEDSFPGVLANVIAGRVANRLDLGGPNYTIDAACASSLAAMDAACKELVSGDSDLMICGGADLHNGVNDYLMFTSAHALSPTGRSRPFDSTGDGIALGEGVACVVLKRLADAERDGDRIYGVIKGLGGASDGRALGLTAPRPDGQRRALDRAYHRSGISPREVGLVEAHGTGTVVGDRTELETLTRMFVEAGAEPGGCALGSVKSQIGHTKCAAGLAGLIKATLALYHGVRPPTIHLERPNPAWHPQQSPFAFFTEARPWPAPAGERIAGVSAFGFGGTNFHVVLSAYPNAPEPRHAQRIWPAELFCFRGTDRAAAHQPIRQLLESLAGDPGRDRPGRLAALAASVAAKAASRPGPTQVAVVARDLAELEILLRRALAGEHDPARGLVQPAEGEPVGPGQVAFLFPGQGSQRPGALGELFVAFPELRHYLELDRSAAELLFPPTAFDQDSRRAQEDRVRDTRIAQPVLGIGGLAMDHLLRRLGVRPDMTAGHSYGELVGLCVAGAFDAATLLDLSRERAAAILGACGEDPGTMAAVNATAEQVAQVLAAAGLTSEVVLANRNAPQQVVVSGPTGKVRAAVVALKEAGLSARAIPVACAFHSPVVAGAVETFAEVLAARSIAEPRIPVWSNLTAAPYSGDADQVRHHLAEQIGAPVRFVEQVEAMYAAGARLFVEVGPGQVLSRLVQAVLGDRPHQTVTCERGPADGLRGFLISVAELACAGVPVRPDWLFHGRTTDDAGTTAPTRRPLWTVDGQLVRDQHGNCLPGGMTPPRRIKELSMTPANGTATTPGTATGTASVPETVTVREVRTVTVSEPAAVRDIRSELLSEYLRTTREMIATQRDVMLAFLGDPGGPGNPPPPQPTESHRVEGYAALPTGPAPTPTPVAAPAPRPAVAPPARPAVAPPPAPTSMPTMAATNGGTAVATAPAPPVTRPTPVAPEARPVSSAVATVVAAPAPIAVASPVAAPAPAGPGLADFQQAILAVLSERTGYPVDLIELDLDLEADLSIDSIKRAEVAGEVAQRLSLSVEGDESELEDLVKARTVRAMVTWLDQKMSGTVTATATLTAALPSGDQVDVTAADFQQAILAVLSERTGYPVDLIEPDLDLEADLSIDSIKRAEVAGEVAQRLSLSVEGDESELEDLVKARTVRAMVTWLDQKMSGSVHVSAATAATALPAAPAAAPAAPAAAPAAAVSAVATAPAGTSLAEFQQSILTVLSERTGYPVDLIELDLDLEADLSIDSIKRAEVAGEVAQRLSLSVEGDESELEDLVKARTVRAMVTWLDQKMSGTVTATLTTTAAVAAPAAVPTTPAPAPAPAPAFAGVGVGIAPKRLVAQESVDAGQSTPPTALAGMRFLITGGGPVGAYLAELLGAHGAGGQLGVLDSEQADQGFDGVLVLDGLTNLDEPLLPDVFPLLQRALATGPRWLFAAGARDVTGAADGMPGLFRTIAREYPELTARFVAVDPTATPEVLARQLLDELLTASDAPVVTRRGTDRYVADLIPVELGALAAGGAGPAGDGVSEAAAIGLERDSVVVLVGGARGITPWFARALASATGCRIELVGRTPLPTAPEDPELAAAGDRAALVGVLARRGASSPAEISRTAQRILAAREVTATIAELTELGGEVRYHTLDVRDAEATRRLLADIHAEYGRLDGVVYAAGIIEDKLIAEKDPASFTRVFDTKVDGARGLLAGLDALPTTPRFLVFFGSIAAAYGNRGQADYAAANDALDAIGTRYAARTGVRCVTVHWGPWAPGVGHGGMVTAELSREYARRGIGLIDPEEGALALLRELAWADASVTSVVYTASGW</sequence>
<dbReference type="GO" id="GO:0004315">
    <property type="term" value="F:3-oxoacyl-[acyl-carrier-protein] synthase activity"/>
    <property type="evidence" value="ECO:0007669"/>
    <property type="project" value="InterPro"/>
</dbReference>
<proteinExistence type="predicted"/>
<reference evidence="8" key="1">
    <citation type="submission" date="2016-06" db="EMBL/GenBank/DDBJ databases">
        <authorList>
            <person name="Varghese N."/>
            <person name="Submissions Spin"/>
        </authorList>
    </citation>
    <scope>NUCLEOTIDE SEQUENCE [LARGE SCALE GENOMIC DNA]</scope>
    <source>
        <strain evidence="8">DSM 44983</strain>
    </source>
</reference>
<dbReference type="Pfam" id="PF08659">
    <property type="entry name" value="KR"/>
    <property type="match status" value="1"/>
</dbReference>
<evidence type="ECO:0000313" key="7">
    <source>
        <dbReference type="EMBL" id="SCG45689.1"/>
    </source>
</evidence>
<feature type="domain" description="Carrier" evidence="5">
    <location>
        <begin position="2019"/>
        <end position="2102"/>
    </location>
</feature>
<dbReference type="Gene3D" id="3.20.20.70">
    <property type="entry name" value="Aldolase class I"/>
    <property type="match status" value="2"/>
</dbReference>
<dbReference type="InterPro" id="IPR001227">
    <property type="entry name" value="Ac_transferase_dom_sf"/>
</dbReference>
<dbReference type="Pfam" id="PF00550">
    <property type="entry name" value="PP-binding"/>
    <property type="match status" value="2"/>
</dbReference>
<dbReference type="SUPFAM" id="SSF53901">
    <property type="entry name" value="Thiolase-like"/>
    <property type="match status" value="1"/>
</dbReference>
<dbReference type="Pfam" id="PF03060">
    <property type="entry name" value="NMO"/>
    <property type="match status" value="2"/>
</dbReference>
<evidence type="ECO:0000256" key="4">
    <source>
        <dbReference type="SAM" id="MobiDB-lite"/>
    </source>
</evidence>
<dbReference type="InterPro" id="IPR016035">
    <property type="entry name" value="Acyl_Trfase/lysoPLipase"/>
</dbReference>
<dbReference type="SUPFAM" id="SSF52151">
    <property type="entry name" value="FabD/lysophospholipase-like"/>
    <property type="match status" value="1"/>
</dbReference>
<dbReference type="InterPro" id="IPR016036">
    <property type="entry name" value="Malonyl_transacylase_ACP-bd"/>
</dbReference>
<dbReference type="InterPro" id="IPR036736">
    <property type="entry name" value="ACP-like_sf"/>
</dbReference>
<dbReference type="InterPro" id="IPR014031">
    <property type="entry name" value="Ketoacyl_synth_C"/>
</dbReference>
<dbReference type="Pfam" id="PF00698">
    <property type="entry name" value="Acyl_transf_1"/>
    <property type="match status" value="1"/>
</dbReference>
<feature type="region of interest" description="Disordered" evidence="4">
    <location>
        <begin position="1664"/>
        <end position="1722"/>
    </location>
</feature>
<dbReference type="InterPro" id="IPR009081">
    <property type="entry name" value="PP-bd_ACP"/>
</dbReference>
<dbReference type="OrthoDB" id="9778690at2"/>
<accession>A0A1C5HHZ9</accession>
<dbReference type="GO" id="GO:0006633">
    <property type="term" value="P:fatty acid biosynthetic process"/>
    <property type="evidence" value="ECO:0007669"/>
    <property type="project" value="InterPro"/>
</dbReference>
<gene>
    <name evidence="7" type="ORF">GA0070623_1278</name>
</gene>
<dbReference type="PANTHER" id="PTHR43074:SF1">
    <property type="entry name" value="BETA-KETOACYL SYNTHASE FAMILY PROTEIN-RELATED"/>
    <property type="match status" value="1"/>
</dbReference>
<evidence type="ECO:0000256" key="1">
    <source>
        <dbReference type="ARBA" id="ARBA00022450"/>
    </source>
</evidence>
<dbReference type="PROSITE" id="PS00606">
    <property type="entry name" value="KS3_1"/>
    <property type="match status" value="1"/>
</dbReference>
<dbReference type="Gene3D" id="3.40.366.10">
    <property type="entry name" value="Malonyl-Coenzyme A Acyl Carrier Protein, domain 2"/>
    <property type="match status" value="1"/>
</dbReference>
<feature type="domain" description="Carrier" evidence="5">
    <location>
        <begin position="1787"/>
        <end position="1870"/>
    </location>
</feature>
<dbReference type="SUPFAM" id="SSF51735">
    <property type="entry name" value="NAD(P)-binding Rossmann-fold domains"/>
    <property type="match status" value="2"/>
</dbReference>
<dbReference type="SUPFAM" id="SSF55048">
    <property type="entry name" value="Probable ACP-binding domain of malonyl-CoA ACP transacylase"/>
    <property type="match status" value="1"/>
</dbReference>
<dbReference type="InterPro" id="IPR014043">
    <property type="entry name" value="Acyl_transferase_dom"/>
</dbReference>
<evidence type="ECO:0000259" key="5">
    <source>
        <dbReference type="PROSITE" id="PS50075"/>
    </source>
</evidence>
<dbReference type="InterPro" id="IPR013968">
    <property type="entry name" value="PKS_KR"/>
</dbReference>
<evidence type="ECO:0000313" key="8">
    <source>
        <dbReference type="Proteomes" id="UP000198226"/>
    </source>
</evidence>
<dbReference type="PROSITE" id="PS52004">
    <property type="entry name" value="KS3_2"/>
    <property type="match status" value="1"/>
</dbReference>